<dbReference type="GO" id="GO:0004476">
    <property type="term" value="F:mannose-6-phosphate isomerase activity"/>
    <property type="evidence" value="ECO:0007669"/>
    <property type="project" value="UniProtKB-EC"/>
</dbReference>
<dbReference type="EMBL" id="JAUSWO010000001">
    <property type="protein sequence ID" value="MDQ0513591.1"/>
    <property type="molecule type" value="Genomic_DNA"/>
</dbReference>
<evidence type="ECO:0000313" key="5">
    <source>
        <dbReference type="Proteomes" id="UP001240643"/>
    </source>
</evidence>
<dbReference type="PANTHER" id="PTHR42742">
    <property type="entry name" value="TRANSCRIPTIONAL REPRESSOR MPRA"/>
    <property type="match status" value="1"/>
</dbReference>
<evidence type="ECO:0000256" key="2">
    <source>
        <dbReference type="ARBA" id="ARBA00022833"/>
    </source>
</evidence>
<name>A0ABU0LXZ7_9BACT</name>
<evidence type="ECO:0000313" key="4">
    <source>
        <dbReference type="EMBL" id="MDQ0513591.1"/>
    </source>
</evidence>
<dbReference type="InterPro" id="IPR046457">
    <property type="entry name" value="PMI_typeI_cat"/>
</dbReference>
<keyword evidence="4" id="KW-0413">Isomerase</keyword>
<dbReference type="Pfam" id="PF20511">
    <property type="entry name" value="PMI_typeI_cat"/>
    <property type="match status" value="1"/>
</dbReference>
<feature type="domain" description="Phosphomannose isomerase type I catalytic" evidence="3">
    <location>
        <begin position="18"/>
        <end position="114"/>
    </location>
</feature>
<organism evidence="4 5">
    <name type="scientific">Mycoplasmoides fastidiosum</name>
    <dbReference type="NCBI Taxonomy" id="92758"/>
    <lineage>
        <taxon>Bacteria</taxon>
        <taxon>Bacillati</taxon>
        <taxon>Mycoplasmatota</taxon>
        <taxon>Mycoplasmoidales</taxon>
        <taxon>Mycoplasmoidaceae</taxon>
        <taxon>Mycoplasmoides</taxon>
    </lineage>
</organism>
<dbReference type="Gene3D" id="2.60.120.10">
    <property type="entry name" value="Jelly Rolls"/>
    <property type="match status" value="2"/>
</dbReference>
<sequence length="317" mass="36201">MRLSRSQPSTPNLKFLFFQPYLKSVIWGGQNLKQIYQSNLDNIGEAWLISAYPHHSSVCLNPEFAGVSLETLFQEQKTLFDHYEGAYPNLLKLIDTAQALSIQIHPDDAYAQAKYHSFGKNEFWYVLKTNGAPFLIDYQGDDVTLIKQKLAAQDFSNLFAEMQLAQDEAIYIPAGTIHAIPEQTTVFEIQQSSDLTFRIYDYDRLQNGQKRELHLTQAIACLTPKTPRFVYRASDQQLIQNEYFHLNKIVHSGENRTYQFPDFAWLEIVVIKGSGQLDQTHAIKVGDALIMTKLQGNSFSLTGELTVLVNKVLRQTK</sequence>
<dbReference type="CDD" id="cd07010">
    <property type="entry name" value="cupin_PMI_type_I_N_bac"/>
    <property type="match status" value="1"/>
</dbReference>
<dbReference type="InterPro" id="IPR011051">
    <property type="entry name" value="RmlC_Cupin_sf"/>
</dbReference>
<keyword evidence="2" id="KW-0862">Zinc</keyword>
<protein>
    <submittedName>
        <fullName evidence="4">Mannose-6-phosphate isomerase</fullName>
        <ecNumber evidence="4">5.3.1.8</ecNumber>
    </submittedName>
</protein>
<accession>A0ABU0LXZ7</accession>
<dbReference type="PIRSF" id="PIRSF036894">
    <property type="entry name" value="PMI_Firm_short"/>
    <property type="match status" value="1"/>
</dbReference>
<evidence type="ECO:0000256" key="1">
    <source>
        <dbReference type="ARBA" id="ARBA00022723"/>
    </source>
</evidence>
<dbReference type="InterPro" id="IPR014710">
    <property type="entry name" value="RmlC-like_jellyroll"/>
</dbReference>
<dbReference type="InterPro" id="IPR014628">
    <property type="entry name" value="Man6P_isomerase_Firm_short"/>
</dbReference>
<evidence type="ECO:0000259" key="3">
    <source>
        <dbReference type="Pfam" id="PF20511"/>
    </source>
</evidence>
<proteinExistence type="predicted"/>
<dbReference type="SUPFAM" id="SSF51182">
    <property type="entry name" value="RmlC-like cupins"/>
    <property type="match status" value="1"/>
</dbReference>
<reference evidence="4" key="1">
    <citation type="submission" date="2023-07" db="EMBL/GenBank/DDBJ databases">
        <title>Genomic Encyclopedia of Type Strains, Phase IV (KMG-IV): sequencing the most valuable type-strain genomes for metagenomic binning, comparative biology and taxonomic classification.</title>
        <authorList>
            <person name="Goeker M."/>
        </authorList>
    </citation>
    <scope>NUCLEOTIDE SEQUENCE [LARGE SCALE GENOMIC DNA]</scope>
    <source>
        <strain evidence="4">DSM 21204</strain>
    </source>
</reference>
<keyword evidence="5" id="KW-1185">Reference proteome</keyword>
<dbReference type="InterPro" id="IPR051804">
    <property type="entry name" value="Carb_Metab_Reg_Kinase/Isom"/>
</dbReference>
<comment type="caution">
    <text evidence="4">The sequence shown here is derived from an EMBL/GenBank/DDBJ whole genome shotgun (WGS) entry which is preliminary data.</text>
</comment>
<dbReference type="RefSeq" id="WP_256547711.1">
    <property type="nucleotide sequence ID" value="NZ_CP101809.1"/>
</dbReference>
<dbReference type="PANTHER" id="PTHR42742:SF3">
    <property type="entry name" value="FRUCTOKINASE"/>
    <property type="match status" value="1"/>
</dbReference>
<dbReference type="Proteomes" id="UP001240643">
    <property type="component" value="Unassembled WGS sequence"/>
</dbReference>
<gene>
    <name evidence="4" type="ORF">J2Z62_000029</name>
</gene>
<keyword evidence="1" id="KW-0479">Metal-binding</keyword>
<dbReference type="EC" id="5.3.1.8" evidence="4"/>